<dbReference type="EMBL" id="JAKUCV010001598">
    <property type="protein sequence ID" value="KAJ4845719.1"/>
    <property type="molecule type" value="Genomic_DNA"/>
</dbReference>
<sequence>MLMLSSTKPFITCRRPFTPAGGHLHTLISPSPTGTAVATATTLPSSRRILPRLTSFPPPGKTSPTPPGRLSVPPQVSFIVMKIVQKPRWRLLIVKKKKEKRSMIFYLPFPDFSPLNTLFFATFVVDDIDMRIIRQTDPDQYLSASLHLYMSISWLFLSIVQILQNLS</sequence>
<feature type="transmembrane region" description="Helical" evidence="1">
    <location>
        <begin position="144"/>
        <end position="163"/>
    </location>
</feature>
<feature type="transmembrane region" description="Helical" evidence="1">
    <location>
        <begin position="104"/>
        <end position="124"/>
    </location>
</feature>
<name>A0A9Q0G8T7_9ROSI</name>
<proteinExistence type="predicted"/>
<gene>
    <name evidence="2" type="ORF">Tsubulata_014593</name>
</gene>
<evidence type="ECO:0000313" key="3">
    <source>
        <dbReference type="Proteomes" id="UP001141552"/>
    </source>
</evidence>
<evidence type="ECO:0000256" key="1">
    <source>
        <dbReference type="SAM" id="Phobius"/>
    </source>
</evidence>
<dbReference type="Proteomes" id="UP001141552">
    <property type="component" value="Unassembled WGS sequence"/>
</dbReference>
<reference evidence="2" key="2">
    <citation type="journal article" date="2023" name="Plants (Basel)">
        <title>Annotation of the Turnera subulata (Passifloraceae) Draft Genome Reveals the S-Locus Evolved after the Divergence of Turneroideae from Passifloroideae in a Stepwise Manner.</title>
        <authorList>
            <person name="Henning P.M."/>
            <person name="Roalson E.H."/>
            <person name="Mir W."/>
            <person name="McCubbin A.G."/>
            <person name="Shore J.S."/>
        </authorList>
    </citation>
    <scope>NUCLEOTIDE SEQUENCE</scope>
    <source>
        <strain evidence="2">F60SS</strain>
    </source>
</reference>
<evidence type="ECO:0000313" key="2">
    <source>
        <dbReference type="EMBL" id="KAJ4845719.1"/>
    </source>
</evidence>
<reference evidence="2" key="1">
    <citation type="submission" date="2022-02" db="EMBL/GenBank/DDBJ databases">
        <authorList>
            <person name="Henning P.M."/>
            <person name="McCubbin A.G."/>
            <person name="Shore J.S."/>
        </authorList>
    </citation>
    <scope>NUCLEOTIDE SEQUENCE</scope>
    <source>
        <strain evidence="2">F60SS</strain>
        <tissue evidence="2">Leaves</tissue>
    </source>
</reference>
<keyword evidence="1" id="KW-0472">Membrane</keyword>
<dbReference type="AlphaFoldDB" id="A0A9Q0G8T7"/>
<comment type="caution">
    <text evidence="2">The sequence shown here is derived from an EMBL/GenBank/DDBJ whole genome shotgun (WGS) entry which is preliminary data.</text>
</comment>
<protein>
    <submittedName>
        <fullName evidence="2">Uncharacterized protein</fullName>
    </submittedName>
</protein>
<keyword evidence="1" id="KW-0812">Transmembrane</keyword>
<organism evidence="2 3">
    <name type="scientific">Turnera subulata</name>
    <dbReference type="NCBI Taxonomy" id="218843"/>
    <lineage>
        <taxon>Eukaryota</taxon>
        <taxon>Viridiplantae</taxon>
        <taxon>Streptophyta</taxon>
        <taxon>Embryophyta</taxon>
        <taxon>Tracheophyta</taxon>
        <taxon>Spermatophyta</taxon>
        <taxon>Magnoliopsida</taxon>
        <taxon>eudicotyledons</taxon>
        <taxon>Gunneridae</taxon>
        <taxon>Pentapetalae</taxon>
        <taxon>rosids</taxon>
        <taxon>fabids</taxon>
        <taxon>Malpighiales</taxon>
        <taxon>Passifloraceae</taxon>
        <taxon>Turnera</taxon>
    </lineage>
</organism>
<keyword evidence="1" id="KW-1133">Transmembrane helix</keyword>
<accession>A0A9Q0G8T7</accession>
<keyword evidence="3" id="KW-1185">Reference proteome</keyword>